<keyword evidence="5" id="KW-0862">Zinc</keyword>
<evidence type="ECO:0000256" key="9">
    <source>
        <dbReference type="PROSITE-ProRule" id="PRU00042"/>
    </source>
</evidence>
<dbReference type="FunFam" id="3.30.160.60:FF:000125">
    <property type="entry name" value="Putative zinc finger protein 143"/>
    <property type="match status" value="1"/>
</dbReference>
<organism evidence="12 13">
    <name type="scientific">Golovinomyces cichoracearum</name>
    <dbReference type="NCBI Taxonomy" id="62708"/>
    <lineage>
        <taxon>Eukaryota</taxon>
        <taxon>Fungi</taxon>
        <taxon>Dikarya</taxon>
        <taxon>Ascomycota</taxon>
        <taxon>Pezizomycotina</taxon>
        <taxon>Leotiomycetes</taxon>
        <taxon>Erysiphales</taxon>
        <taxon>Erysiphaceae</taxon>
        <taxon>Golovinomyces</taxon>
    </lineage>
</organism>
<evidence type="ECO:0000313" key="13">
    <source>
        <dbReference type="Proteomes" id="UP000285326"/>
    </source>
</evidence>
<dbReference type="Gene3D" id="3.30.160.60">
    <property type="entry name" value="Classic Zinc Finger"/>
    <property type="match status" value="5"/>
</dbReference>
<dbReference type="InterPro" id="IPR036236">
    <property type="entry name" value="Znf_C2H2_sf"/>
</dbReference>
<evidence type="ECO:0000256" key="7">
    <source>
        <dbReference type="ARBA" id="ARBA00023163"/>
    </source>
</evidence>
<dbReference type="GO" id="GO:0005634">
    <property type="term" value="C:nucleus"/>
    <property type="evidence" value="ECO:0007669"/>
    <property type="project" value="UniProtKB-SubCell"/>
</dbReference>
<dbReference type="SUPFAM" id="SSF57667">
    <property type="entry name" value="beta-beta-alpha zinc fingers"/>
    <property type="match status" value="3"/>
</dbReference>
<evidence type="ECO:0000256" key="8">
    <source>
        <dbReference type="ARBA" id="ARBA00023242"/>
    </source>
</evidence>
<feature type="domain" description="C2H2-type" evidence="11">
    <location>
        <begin position="117"/>
        <end position="147"/>
    </location>
</feature>
<dbReference type="PROSITE" id="PS50157">
    <property type="entry name" value="ZINC_FINGER_C2H2_2"/>
    <property type="match status" value="6"/>
</dbReference>
<keyword evidence="2" id="KW-0479">Metal-binding</keyword>
<protein>
    <submittedName>
        <fullName evidence="12">Transcription factor IIIA</fullName>
    </submittedName>
</protein>
<evidence type="ECO:0000256" key="1">
    <source>
        <dbReference type="ARBA" id="ARBA00004123"/>
    </source>
</evidence>
<keyword evidence="8" id="KW-0539">Nucleus</keyword>
<comment type="caution">
    <text evidence="12">The sequence shown here is derived from an EMBL/GenBank/DDBJ whole genome shotgun (WGS) entry which is preliminary data.</text>
</comment>
<keyword evidence="3" id="KW-0677">Repeat</keyword>
<reference evidence="12 13" key="1">
    <citation type="journal article" date="2018" name="BMC Genomics">
        <title>Comparative genome analyses reveal sequence features reflecting distinct modes of host-adaptation between dicot and monocot powdery mildew.</title>
        <authorList>
            <person name="Wu Y."/>
            <person name="Ma X."/>
            <person name="Pan Z."/>
            <person name="Kale S.D."/>
            <person name="Song Y."/>
            <person name="King H."/>
            <person name="Zhang Q."/>
            <person name="Presley C."/>
            <person name="Deng X."/>
            <person name="Wei C.I."/>
            <person name="Xiao S."/>
        </authorList>
    </citation>
    <scope>NUCLEOTIDE SEQUENCE [LARGE SCALE GENOMIC DNA]</scope>
    <source>
        <strain evidence="12">UMSG1</strain>
    </source>
</reference>
<evidence type="ECO:0000259" key="11">
    <source>
        <dbReference type="PROSITE" id="PS50157"/>
    </source>
</evidence>
<feature type="compositionally biased region" description="Basic residues" evidence="10">
    <location>
        <begin position="1"/>
        <end position="10"/>
    </location>
</feature>
<proteinExistence type="predicted"/>
<dbReference type="AlphaFoldDB" id="A0A420IVM1"/>
<keyword evidence="7" id="KW-0804">Transcription</keyword>
<dbReference type="SMART" id="SM00355">
    <property type="entry name" value="ZnF_C2H2"/>
    <property type="match status" value="9"/>
</dbReference>
<dbReference type="Pfam" id="PF00096">
    <property type="entry name" value="zf-C2H2"/>
    <property type="match status" value="2"/>
</dbReference>
<gene>
    <name evidence="12" type="ORF">GcM1_210034</name>
</gene>
<feature type="domain" description="C2H2-type" evidence="11">
    <location>
        <begin position="178"/>
        <end position="209"/>
    </location>
</feature>
<evidence type="ECO:0000313" key="12">
    <source>
        <dbReference type="EMBL" id="RKF78562.1"/>
    </source>
</evidence>
<dbReference type="GO" id="GO:0000981">
    <property type="term" value="F:DNA-binding transcription factor activity, RNA polymerase II-specific"/>
    <property type="evidence" value="ECO:0007669"/>
    <property type="project" value="UniProtKB-ARBA"/>
</dbReference>
<dbReference type="EMBL" id="MCBS01021039">
    <property type="protein sequence ID" value="RKF78562.1"/>
    <property type="molecule type" value="Genomic_DNA"/>
</dbReference>
<evidence type="ECO:0000256" key="2">
    <source>
        <dbReference type="ARBA" id="ARBA00022723"/>
    </source>
</evidence>
<keyword evidence="4 9" id="KW-0863">Zinc-finger</keyword>
<feature type="domain" description="C2H2-type" evidence="11">
    <location>
        <begin position="210"/>
        <end position="246"/>
    </location>
</feature>
<dbReference type="PROSITE" id="PS00028">
    <property type="entry name" value="ZINC_FINGER_C2H2_1"/>
    <property type="match status" value="5"/>
</dbReference>
<dbReference type="GO" id="GO:0008270">
    <property type="term" value="F:zinc ion binding"/>
    <property type="evidence" value="ECO:0007669"/>
    <property type="project" value="UniProtKB-KW"/>
</dbReference>
<dbReference type="InterPro" id="IPR013087">
    <property type="entry name" value="Znf_C2H2_type"/>
</dbReference>
<dbReference type="PANTHER" id="PTHR46179">
    <property type="entry name" value="ZINC FINGER PROTEIN"/>
    <property type="match status" value="1"/>
</dbReference>
<sequence length="421" mass="48160">MESSSLKRKACPALPGNFAKKSRPEKFLHESSSNFETTLGTIDENNDAFNNSSSFSDSSYCHEPEFDTPITPISPIKKKFPSQLKTIKCTYEGCKKTFNRPAKLTAHLRSHTNERPFVCSYEGCDKAYLQEKHLKHHIKGSHTHERNFICGWEGCDKSFLTSTRLKRHHEVHKGNERFRCKEYPPCNKTFRKHQTLQRHIRSEHLDLLPFPCTFVDHITGEACNHGFDGPTGLRQHQDRVHGGARFFCTECTINGSFNSDGTPRHPGFMSFFKLQAHIRKEHAHCVFCNVKFFSQRELLSHIDSNHSGKSLEERRTFSCNEPGCNKSFTSQYNLKTHTIKVHLGKRFICGTFNLGAHPELCKWSNLDGCGADFCSKKNLINHILTVHLKIQSPSSSRVKDRKSLKIQALDEINGEVDTQKH</sequence>
<dbReference type="InterPro" id="IPR051061">
    <property type="entry name" value="Zinc_finger_trans_reg"/>
</dbReference>
<name>A0A420IVM1_9PEZI</name>
<evidence type="ECO:0000256" key="3">
    <source>
        <dbReference type="ARBA" id="ARBA00022737"/>
    </source>
</evidence>
<dbReference type="PANTHER" id="PTHR46179:SF13">
    <property type="entry name" value="C2H2-TYPE DOMAIN-CONTAINING PROTEIN"/>
    <property type="match status" value="1"/>
</dbReference>
<evidence type="ECO:0000256" key="6">
    <source>
        <dbReference type="ARBA" id="ARBA00023015"/>
    </source>
</evidence>
<feature type="domain" description="C2H2-type" evidence="11">
    <location>
        <begin position="148"/>
        <end position="177"/>
    </location>
</feature>
<feature type="domain" description="C2H2-type" evidence="11">
    <location>
        <begin position="87"/>
        <end position="116"/>
    </location>
</feature>
<evidence type="ECO:0000256" key="4">
    <source>
        <dbReference type="ARBA" id="ARBA00022771"/>
    </source>
</evidence>
<feature type="region of interest" description="Disordered" evidence="10">
    <location>
        <begin position="1"/>
        <end position="31"/>
    </location>
</feature>
<dbReference type="Proteomes" id="UP000285326">
    <property type="component" value="Unassembled WGS sequence"/>
</dbReference>
<accession>A0A420IVM1</accession>
<comment type="subcellular location">
    <subcellularLocation>
        <location evidence="1">Nucleus</location>
    </subcellularLocation>
</comment>
<feature type="domain" description="C2H2-type" evidence="11">
    <location>
        <begin position="317"/>
        <end position="347"/>
    </location>
</feature>
<evidence type="ECO:0000256" key="5">
    <source>
        <dbReference type="ARBA" id="ARBA00022833"/>
    </source>
</evidence>
<evidence type="ECO:0000256" key="10">
    <source>
        <dbReference type="SAM" id="MobiDB-lite"/>
    </source>
</evidence>
<dbReference type="FunFam" id="3.30.160.60:FF:001102">
    <property type="entry name" value="Transcription factor IIIA"/>
    <property type="match status" value="1"/>
</dbReference>
<dbReference type="GO" id="GO:0000978">
    <property type="term" value="F:RNA polymerase II cis-regulatory region sequence-specific DNA binding"/>
    <property type="evidence" value="ECO:0007669"/>
    <property type="project" value="UniProtKB-ARBA"/>
</dbReference>
<keyword evidence="6" id="KW-0805">Transcription regulation</keyword>